<dbReference type="GO" id="GO:0030151">
    <property type="term" value="F:molybdenum ion binding"/>
    <property type="evidence" value="ECO:0007669"/>
    <property type="project" value="InterPro"/>
</dbReference>
<dbReference type="GO" id="GO:0030170">
    <property type="term" value="F:pyridoxal phosphate binding"/>
    <property type="evidence" value="ECO:0007669"/>
    <property type="project" value="InterPro"/>
</dbReference>
<dbReference type="RefSeq" id="WP_137089791.1">
    <property type="nucleotide sequence ID" value="NZ_CP028923.1"/>
</dbReference>
<sequence length="214" mass="24182">MQLKSIFVGKPKEVMYNGKIISTGIFKNEISGAVKVNKYNLEGDKQADLTVHGGENKAVYAYPVEHYEFWKKIRPDLQFEPGVFGENLSVSGLFEGEVNVGDQYKIGTAVLSVTTPRLPCFKLGIRMNDTKIIKDFMDAERSGFYFKVIKEGVINPGDKIELIHQDSYGLTICDLVKLHTTEKTNSELLLKAIEAPELQDDWKEKFAEKLNELN</sequence>
<organism evidence="2 3">
    <name type="scientific">Mangrovivirga cuniculi</name>
    <dbReference type="NCBI Taxonomy" id="2715131"/>
    <lineage>
        <taxon>Bacteria</taxon>
        <taxon>Pseudomonadati</taxon>
        <taxon>Bacteroidota</taxon>
        <taxon>Cytophagia</taxon>
        <taxon>Cytophagales</taxon>
        <taxon>Mangrovivirgaceae</taxon>
        <taxon>Mangrovivirga</taxon>
    </lineage>
</organism>
<keyword evidence="3" id="KW-1185">Reference proteome</keyword>
<dbReference type="AlphaFoldDB" id="A0A4D7JHL5"/>
<dbReference type="KEGG" id="fpf:DCC35_05280"/>
<protein>
    <submittedName>
        <fullName evidence="2">MOSC domain-containing protein</fullName>
    </submittedName>
</protein>
<reference evidence="2 3" key="1">
    <citation type="submission" date="2018-04" db="EMBL/GenBank/DDBJ databases">
        <title>Complete genome uncultured novel isolate.</title>
        <authorList>
            <person name="Merlino G."/>
        </authorList>
    </citation>
    <scope>NUCLEOTIDE SEQUENCE [LARGE SCALE GENOMIC DNA]</scope>
    <source>
        <strain evidence="3">R1DC9</strain>
    </source>
</reference>
<feature type="domain" description="MOSC" evidence="1">
    <location>
        <begin position="28"/>
        <end position="163"/>
    </location>
</feature>
<proteinExistence type="predicted"/>
<dbReference type="InterPro" id="IPR005302">
    <property type="entry name" value="MoCF_Sase_C"/>
</dbReference>
<dbReference type="Proteomes" id="UP000298616">
    <property type="component" value="Chromosome"/>
</dbReference>
<dbReference type="Gene3D" id="2.40.33.20">
    <property type="entry name" value="PK beta-barrel domain-like"/>
    <property type="match status" value="1"/>
</dbReference>
<dbReference type="OrthoDB" id="9786134at2"/>
<dbReference type="InterPro" id="IPR011037">
    <property type="entry name" value="Pyrv_Knase-like_insert_dom_sf"/>
</dbReference>
<name>A0A4D7JHL5_9BACT</name>
<dbReference type="EMBL" id="CP028923">
    <property type="protein sequence ID" value="QCK14197.1"/>
    <property type="molecule type" value="Genomic_DNA"/>
</dbReference>
<dbReference type="InterPro" id="IPR052353">
    <property type="entry name" value="Benzoxazolinone_Detox_Enz"/>
</dbReference>
<dbReference type="SUPFAM" id="SSF50800">
    <property type="entry name" value="PK beta-barrel domain-like"/>
    <property type="match status" value="1"/>
</dbReference>
<gene>
    <name evidence="2" type="ORF">DCC35_05280</name>
</gene>
<dbReference type="PANTHER" id="PTHR30212:SF2">
    <property type="entry name" value="PROTEIN YIIM"/>
    <property type="match status" value="1"/>
</dbReference>
<dbReference type="PROSITE" id="PS51340">
    <property type="entry name" value="MOSC"/>
    <property type="match status" value="1"/>
</dbReference>
<dbReference type="Pfam" id="PF03473">
    <property type="entry name" value="MOSC"/>
    <property type="match status" value="1"/>
</dbReference>
<accession>A0A4D7JHL5</accession>
<evidence type="ECO:0000313" key="2">
    <source>
        <dbReference type="EMBL" id="QCK14197.1"/>
    </source>
</evidence>
<dbReference type="PANTHER" id="PTHR30212">
    <property type="entry name" value="PROTEIN YIIM"/>
    <property type="match status" value="1"/>
</dbReference>
<dbReference type="GO" id="GO:0003824">
    <property type="term" value="F:catalytic activity"/>
    <property type="evidence" value="ECO:0007669"/>
    <property type="project" value="InterPro"/>
</dbReference>
<evidence type="ECO:0000313" key="3">
    <source>
        <dbReference type="Proteomes" id="UP000298616"/>
    </source>
</evidence>
<evidence type="ECO:0000259" key="1">
    <source>
        <dbReference type="PROSITE" id="PS51340"/>
    </source>
</evidence>